<dbReference type="EMBL" id="GBRH01213460">
    <property type="protein sequence ID" value="JAD84435.1"/>
    <property type="molecule type" value="Transcribed_RNA"/>
</dbReference>
<feature type="region of interest" description="Disordered" evidence="1">
    <location>
        <begin position="44"/>
        <end position="63"/>
    </location>
</feature>
<reference evidence="2" key="2">
    <citation type="journal article" date="2015" name="Data Brief">
        <title>Shoot transcriptome of the giant reed, Arundo donax.</title>
        <authorList>
            <person name="Barrero R.A."/>
            <person name="Guerrero F.D."/>
            <person name="Moolhuijzen P."/>
            <person name="Goolsby J.A."/>
            <person name="Tidwell J."/>
            <person name="Bellgard S.E."/>
            <person name="Bellgard M.I."/>
        </authorList>
    </citation>
    <scope>NUCLEOTIDE SEQUENCE</scope>
    <source>
        <tissue evidence="2">Shoot tissue taken approximately 20 cm above the soil surface</tissue>
    </source>
</reference>
<name>A0A0A9DFL6_ARUDO</name>
<evidence type="ECO:0000313" key="2">
    <source>
        <dbReference type="EMBL" id="JAD84435.1"/>
    </source>
</evidence>
<proteinExistence type="predicted"/>
<accession>A0A0A9DFL6</accession>
<reference evidence="2" key="1">
    <citation type="submission" date="2014-09" db="EMBL/GenBank/DDBJ databases">
        <authorList>
            <person name="Magalhaes I.L.F."/>
            <person name="Oliveira U."/>
            <person name="Santos F.R."/>
            <person name="Vidigal T.H.D.A."/>
            <person name="Brescovit A.D."/>
            <person name="Santos A.J."/>
        </authorList>
    </citation>
    <scope>NUCLEOTIDE SEQUENCE</scope>
    <source>
        <tissue evidence="2">Shoot tissue taken approximately 20 cm above the soil surface</tissue>
    </source>
</reference>
<organism evidence="2">
    <name type="scientific">Arundo donax</name>
    <name type="common">Giant reed</name>
    <name type="synonym">Donax arundinaceus</name>
    <dbReference type="NCBI Taxonomy" id="35708"/>
    <lineage>
        <taxon>Eukaryota</taxon>
        <taxon>Viridiplantae</taxon>
        <taxon>Streptophyta</taxon>
        <taxon>Embryophyta</taxon>
        <taxon>Tracheophyta</taxon>
        <taxon>Spermatophyta</taxon>
        <taxon>Magnoliopsida</taxon>
        <taxon>Liliopsida</taxon>
        <taxon>Poales</taxon>
        <taxon>Poaceae</taxon>
        <taxon>PACMAD clade</taxon>
        <taxon>Arundinoideae</taxon>
        <taxon>Arundineae</taxon>
        <taxon>Arundo</taxon>
    </lineage>
</organism>
<evidence type="ECO:0000256" key="1">
    <source>
        <dbReference type="SAM" id="MobiDB-lite"/>
    </source>
</evidence>
<sequence length="158" mass="17574">MSDTEILNMKAPVVNKARGRPRVNRYCCGDGKKGISTKKKVTISTKSTMKKQMENSESSGSRKRAVIVNDNIGDNIAANPTNASCFAPKNNDLPKQSNFCSSCRTTGYNITTCGRGQKAPKKSARTKKALSMQTNQLHYVFYPLELLEYFLVWSSRHS</sequence>
<protein>
    <submittedName>
        <fullName evidence="2">Uncharacterized protein</fullName>
    </submittedName>
</protein>
<dbReference type="AlphaFoldDB" id="A0A0A9DFL6"/>